<name>A0A1V9YZX9_9STRA</name>
<evidence type="ECO:0000256" key="3">
    <source>
        <dbReference type="SAM" id="Phobius"/>
    </source>
</evidence>
<keyword evidence="6" id="KW-1185">Reference proteome</keyword>
<evidence type="ECO:0000313" key="5">
    <source>
        <dbReference type="EMBL" id="OQR91295.1"/>
    </source>
</evidence>
<comment type="pathway">
    <text evidence="1">Glycolipid biosynthesis; glycosylphosphatidylinositol-anchor biosynthesis.</text>
</comment>
<keyword evidence="3" id="KW-1133">Transmembrane helix</keyword>
<dbReference type="UniPathway" id="UPA00196"/>
<dbReference type="STRING" id="74557.A0A1V9YZX9"/>
<reference evidence="5 6" key="1">
    <citation type="journal article" date="2014" name="Genome Biol. Evol.">
        <title>The secreted proteins of Achlya hypogyna and Thraustotheca clavata identify the ancestral oomycete secretome and reveal gene acquisitions by horizontal gene transfer.</title>
        <authorList>
            <person name="Misner I."/>
            <person name="Blouin N."/>
            <person name="Leonard G."/>
            <person name="Richards T.A."/>
            <person name="Lane C.E."/>
        </authorList>
    </citation>
    <scope>NUCLEOTIDE SEQUENCE [LARGE SCALE GENOMIC DNA]</scope>
    <source>
        <strain evidence="5 6">ATCC 34112</strain>
    </source>
</reference>
<evidence type="ECO:0000256" key="2">
    <source>
        <dbReference type="ARBA" id="ARBA00009610"/>
    </source>
</evidence>
<dbReference type="PANTHER" id="PTHR15231:SF1">
    <property type="entry name" value="PHOSPHATIDYLINOSITOL N-ACETYLGLUCOSAMINYLTRANSFERASE SUBUNIT H"/>
    <property type="match status" value="1"/>
</dbReference>
<organism evidence="5 6">
    <name type="scientific">Thraustotheca clavata</name>
    <dbReference type="NCBI Taxonomy" id="74557"/>
    <lineage>
        <taxon>Eukaryota</taxon>
        <taxon>Sar</taxon>
        <taxon>Stramenopiles</taxon>
        <taxon>Oomycota</taxon>
        <taxon>Saprolegniomycetes</taxon>
        <taxon>Saprolegniales</taxon>
        <taxon>Achlyaceae</taxon>
        <taxon>Thraustotheca</taxon>
    </lineage>
</organism>
<proteinExistence type="inferred from homology"/>
<sequence>MELRINNFGTDAREYTLCDGRRGESNVFMSVLRLISFILLGITCYGMIMRYILKKASFANEFVFGLIGLYLMTSILKSIYGGKIVEESVLVIPQIGVQLRKKQQNGNEKFMFLEAKCINAVVINEAITFADVIYYMAFLVQNESKMILAFETFRPRVNALEKIFLGTKALLFPDDSKMTTI</sequence>
<dbReference type="Proteomes" id="UP000243217">
    <property type="component" value="Unassembled WGS sequence"/>
</dbReference>
<keyword evidence="3" id="KW-0472">Membrane</keyword>
<dbReference type="InterPro" id="IPR044215">
    <property type="entry name" value="PIG-H"/>
</dbReference>
<dbReference type="OrthoDB" id="6256716at2759"/>
<dbReference type="AlphaFoldDB" id="A0A1V9YZX9"/>
<keyword evidence="3" id="KW-0812">Transmembrane</keyword>
<dbReference type="GO" id="GO:0006506">
    <property type="term" value="P:GPI anchor biosynthetic process"/>
    <property type="evidence" value="ECO:0007669"/>
    <property type="project" value="UniProtKB-UniPathway"/>
</dbReference>
<protein>
    <recommendedName>
        <fullName evidence="4">Phosphatidylinositol N-acetylglucosaminyltransferase subunit H conserved domain-containing protein</fullName>
    </recommendedName>
</protein>
<gene>
    <name evidence="5" type="ORF">THRCLA_09046</name>
</gene>
<comment type="caution">
    <text evidence="5">The sequence shown here is derived from an EMBL/GenBank/DDBJ whole genome shotgun (WGS) entry which is preliminary data.</text>
</comment>
<accession>A0A1V9YZX9</accession>
<evidence type="ECO:0000259" key="4">
    <source>
        <dbReference type="Pfam" id="PF10181"/>
    </source>
</evidence>
<dbReference type="PANTHER" id="PTHR15231">
    <property type="entry name" value="PHOSPHATIDYLINOSITOL N-ACETYLGLUCOSAMINYLTRANSFERASE SUBUNIT H"/>
    <property type="match status" value="1"/>
</dbReference>
<feature type="domain" description="Phosphatidylinositol N-acetylglucosaminyltransferase subunit H conserved" evidence="4">
    <location>
        <begin position="88"/>
        <end position="151"/>
    </location>
</feature>
<dbReference type="Pfam" id="PF10181">
    <property type="entry name" value="PIG-H"/>
    <property type="match status" value="1"/>
</dbReference>
<evidence type="ECO:0000313" key="6">
    <source>
        <dbReference type="Proteomes" id="UP000243217"/>
    </source>
</evidence>
<dbReference type="EMBL" id="JNBS01002438">
    <property type="protein sequence ID" value="OQR91295.1"/>
    <property type="molecule type" value="Genomic_DNA"/>
</dbReference>
<dbReference type="InterPro" id="IPR019328">
    <property type="entry name" value="PIGH-H_dom"/>
</dbReference>
<comment type="similarity">
    <text evidence="2">Belongs to the PIGH family.</text>
</comment>
<dbReference type="GO" id="GO:0000506">
    <property type="term" value="C:glycosylphosphatidylinositol-N-acetylglucosaminyltransferase (GPI-GnT) complex"/>
    <property type="evidence" value="ECO:0007669"/>
    <property type="project" value="InterPro"/>
</dbReference>
<feature type="transmembrane region" description="Helical" evidence="3">
    <location>
        <begin position="58"/>
        <end position="76"/>
    </location>
</feature>
<evidence type="ECO:0000256" key="1">
    <source>
        <dbReference type="ARBA" id="ARBA00004687"/>
    </source>
</evidence>
<feature type="transmembrane region" description="Helical" evidence="3">
    <location>
        <begin position="31"/>
        <end position="52"/>
    </location>
</feature>